<evidence type="ECO:0000313" key="4">
    <source>
        <dbReference type="Proteomes" id="UP000660729"/>
    </source>
</evidence>
<feature type="coiled-coil region" evidence="1">
    <location>
        <begin position="98"/>
        <end position="125"/>
    </location>
</feature>
<dbReference type="AlphaFoldDB" id="A0A8H6VMZ9"/>
<evidence type="ECO:0000313" key="3">
    <source>
        <dbReference type="EMBL" id="KAF7197785.1"/>
    </source>
</evidence>
<evidence type="ECO:0000256" key="2">
    <source>
        <dbReference type="SAM" id="MobiDB-lite"/>
    </source>
</evidence>
<accession>A0A8H6VMZ9</accession>
<feature type="region of interest" description="Disordered" evidence="2">
    <location>
        <begin position="40"/>
        <end position="98"/>
    </location>
</feature>
<keyword evidence="1" id="KW-0175">Coiled coil</keyword>
<feature type="region of interest" description="Disordered" evidence="2">
    <location>
        <begin position="249"/>
        <end position="275"/>
    </location>
</feature>
<feature type="compositionally biased region" description="Basic residues" evidence="2">
    <location>
        <begin position="489"/>
        <end position="504"/>
    </location>
</feature>
<name>A0A8H6VMZ9_9PEZI</name>
<dbReference type="Proteomes" id="UP000660729">
    <property type="component" value="Unassembled WGS sequence"/>
</dbReference>
<dbReference type="OrthoDB" id="2575228at2759"/>
<keyword evidence="4" id="KW-1185">Reference proteome</keyword>
<feature type="region of interest" description="Disordered" evidence="2">
    <location>
        <begin position="126"/>
        <end position="181"/>
    </location>
</feature>
<comment type="caution">
    <text evidence="3">The sequence shown here is derived from an EMBL/GenBank/DDBJ whole genome shotgun (WGS) entry which is preliminary data.</text>
</comment>
<protein>
    <submittedName>
        <fullName evidence="3">Developmental regulatory protein wetA</fullName>
    </submittedName>
</protein>
<feature type="compositionally biased region" description="Polar residues" evidence="2">
    <location>
        <begin position="61"/>
        <end position="77"/>
    </location>
</feature>
<reference evidence="3" key="1">
    <citation type="submission" date="2020-04" db="EMBL/GenBank/DDBJ databases">
        <title>Draft genome resource of the tomato pathogen Pseudocercospora fuligena.</title>
        <authorList>
            <person name="Zaccaron A."/>
        </authorList>
    </citation>
    <scope>NUCLEOTIDE SEQUENCE</scope>
    <source>
        <strain evidence="3">PF001</strain>
    </source>
</reference>
<feature type="compositionally biased region" description="Low complexity" evidence="2">
    <location>
        <begin position="150"/>
        <end position="161"/>
    </location>
</feature>
<sequence length="584" mass="63046">MALTHRKSSVQVRHTNKEPEWSSICNNVFDQYLDDDDLFGFGGQQRERSSSDESGNLFDFSGSSEQSHQTDATSPIPSWSAEEQPITEAKQPKAKAPIDFWHKKLRALEQNAADCERRQQKLRNAKSHPDFLSLGGFPSPPAIPGSPTDQSNSIQRQISRQPGPAANGRRPSTHRSVTNLRAVSRGRPVGVTKPPASAAITPGATIRKHSASPSKMMTPSRYRAGFKDVWAERIQDSPKKFELRLPSNQATFPASPPPSARSTQDTFAAFGSPTYPPVPGCDDQISPLASTFQQAARIHTPIASPLLSPGSHANTSYFEAPPPLPSNPYVTSLPLNDVAPLYPERGSSLATNKIQEFDFGFSSSPDLNDTWSAAPFAEPPSTSYASADPFISNDDPFGGFSNSLLLNQQSQNHNSGLGISCDPSVLSGNYTTAVPDTAILPTSAFQTPLSASPFYVPSLPNGLPNTPRVRQRGSPTRSPSPPATESRSRRASGSRRNSRHRRTKSASTTPRHHQGADKGGFVNFTPMDHGKILNGVAPSGSSKTKARREKEAAEKRRRLSQAAMKAVIEAGGDVETLQKAGLIV</sequence>
<feature type="region of interest" description="Disordered" evidence="2">
    <location>
        <begin position="456"/>
        <end position="557"/>
    </location>
</feature>
<dbReference type="EMBL" id="JABCIY010000007">
    <property type="protein sequence ID" value="KAF7197785.1"/>
    <property type="molecule type" value="Genomic_DNA"/>
</dbReference>
<proteinExistence type="predicted"/>
<gene>
    <name evidence="3" type="ORF">HII31_00874</name>
</gene>
<evidence type="ECO:0000256" key="1">
    <source>
        <dbReference type="SAM" id="Coils"/>
    </source>
</evidence>
<organism evidence="3 4">
    <name type="scientific">Pseudocercospora fuligena</name>
    <dbReference type="NCBI Taxonomy" id="685502"/>
    <lineage>
        <taxon>Eukaryota</taxon>
        <taxon>Fungi</taxon>
        <taxon>Dikarya</taxon>
        <taxon>Ascomycota</taxon>
        <taxon>Pezizomycotina</taxon>
        <taxon>Dothideomycetes</taxon>
        <taxon>Dothideomycetidae</taxon>
        <taxon>Mycosphaerellales</taxon>
        <taxon>Mycosphaerellaceae</taxon>
        <taxon>Pseudocercospora</taxon>
    </lineage>
</organism>